<dbReference type="PANTHER" id="PTHR23542:SF1">
    <property type="entry name" value="MAJOR FACILITATOR SUPERFAMILY (MFS) PROFILE DOMAIN-CONTAINING PROTEIN"/>
    <property type="match status" value="1"/>
</dbReference>
<feature type="transmembrane region" description="Helical" evidence="5">
    <location>
        <begin position="42"/>
        <end position="65"/>
    </location>
</feature>
<dbReference type="STRING" id="686624.SAMN04488242_1056"/>
<feature type="transmembrane region" description="Helical" evidence="5">
    <location>
        <begin position="178"/>
        <end position="200"/>
    </location>
</feature>
<feature type="transmembrane region" description="Helical" evidence="5">
    <location>
        <begin position="341"/>
        <end position="362"/>
    </location>
</feature>
<dbReference type="SUPFAM" id="SSF103473">
    <property type="entry name" value="MFS general substrate transporter"/>
    <property type="match status" value="1"/>
</dbReference>
<evidence type="ECO:0000259" key="6">
    <source>
        <dbReference type="PROSITE" id="PS50850"/>
    </source>
</evidence>
<dbReference type="Gene3D" id="1.20.1250.20">
    <property type="entry name" value="MFS general substrate transporter like domains"/>
    <property type="match status" value="1"/>
</dbReference>
<dbReference type="GO" id="GO:0022857">
    <property type="term" value="F:transmembrane transporter activity"/>
    <property type="evidence" value="ECO:0007669"/>
    <property type="project" value="InterPro"/>
</dbReference>
<evidence type="ECO:0000313" key="8">
    <source>
        <dbReference type="Proteomes" id="UP000199475"/>
    </source>
</evidence>
<evidence type="ECO:0000256" key="3">
    <source>
        <dbReference type="ARBA" id="ARBA00022989"/>
    </source>
</evidence>
<dbReference type="Pfam" id="PF07690">
    <property type="entry name" value="MFS_1"/>
    <property type="match status" value="1"/>
</dbReference>
<keyword evidence="3 5" id="KW-1133">Transmembrane helix</keyword>
<sequence length="399" mass="40005">MGTRPSLIEHGGWPFLITSIIGRLPAAMIQLGLLMYVTGVGLGLGLGGMTVAAVGLGTATSATLMGRLVDRFGPLPVVSAATVVQVAGLYAIHALTPSLVDGAQGPSTLLALAAVCGFANPQIGPIARSRWSHLARERREPALIRNALGYEGAVDETSFIIGPIAASFLVAALGPTPAIFTIMAIVLVGQGTFVGYLLVAGWHHRAGGRHAGSGRIPLMSLVPPMAVLLAVGITFGATQTGLTAVNDHRGTPGLTGVIYGSVGLGSAVSSLLTPRLPLRFGVGARLIAGALCLLVGGIGFATLPGTPGSVALALLVGLGVGLILVTGFARAEAVAPPTRVASVMTILSMCLTLGVSIGAAVAGQLADVLWRGFLPVIVAGGMALLAALLIALSGRSAGR</sequence>
<feature type="transmembrane region" description="Helical" evidence="5">
    <location>
        <begin position="148"/>
        <end position="172"/>
    </location>
</feature>
<proteinExistence type="predicted"/>
<keyword evidence="8" id="KW-1185">Reference proteome</keyword>
<keyword evidence="2 5" id="KW-0812">Transmembrane</keyword>
<feature type="transmembrane region" description="Helical" evidence="5">
    <location>
        <begin position="108"/>
        <end position="127"/>
    </location>
</feature>
<dbReference type="GO" id="GO:0005886">
    <property type="term" value="C:plasma membrane"/>
    <property type="evidence" value="ECO:0007669"/>
    <property type="project" value="UniProtKB-SubCell"/>
</dbReference>
<evidence type="ECO:0000256" key="5">
    <source>
        <dbReference type="SAM" id="Phobius"/>
    </source>
</evidence>
<dbReference type="InterPro" id="IPR011701">
    <property type="entry name" value="MFS"/>
</dbReference>
<reference evidence="7 8" key="1">
    <citation type="submission" date="2016-10" db="EMBL/GenBank/DDBJ databases">
        <authorList>
            <person name="de Groot N.N."/>
        </authorList>
    </citation>
    <scope>NUCLEOTIDE SEQUENCE [LARGE SCALE GENOMIC DNA]</scope>
    <source>
        <strain evidence="7 8">CGMCC 1.9159</strain>
    </source>
</reference>
<dbReference type="PROSITE" id="PS50850">
    <property type="entry name" value="MFS"/>
    <property type="match status" value="1"/>
</dbReference>
<evidence type="ECO:0000313" key="7">
    <source>
        <dbReference type="EMBL" id="SDL32933.1"/>
    </source>
</evidence>
<organism evidence="7 8">
    <name type="scientific">Tessaracoccus oleiagri</name>
    <dbReference type="NCBI Taxonomy" id="686624"/>
    <lineage>
        <taxon>Bacteria</taxon>
        <taxon>Bacillati</taxon>
        <taxon>Actinomycetota</taxon>
        <taxon>Actinomycetes</taxon>
        <taxon>Propionibacteriales</taxon>
        <taxon>Propionibacteriaceae</taxon>
        <taxon>Tessaracoccus</taxon>
    </lineage>
</organism>
<feature type="transmembrane region" description="Helical" evidence="5">
    <location>
        <begin position="12"/>
        <end position="36"/>
    </location>
</feature>
<feature type="transmembrane region" description="Helical" evidence="5">
    <location>
        <begin position="368"/>
        <end position="392"/>
    </location>
</feature>
<dbReference type="AlphaFoldDB" id="A0A1G9J6V1"/>
<evidence type="ECO:0000256" key="4">
    <source>
        <dbReference type="ARBA" id="ARBA00023136"/>
    </source>
</evidence>
<name>A0A1G9J6V1_9ACTN</name>
<keyword evidence="4 5" id="KW-0472">Membrane</keyword>
<feature type="domain" description="Major facilitator superfamily (MFS) profile" evidence="6">
    <location>
        <begin position="220"/>
        <end position="399"/>
    </location>
</feature>
<dbReference type="OrthoDB" id="9180256at2"/>
<dbReference type="RefSeq" id="WP_093249675.1">
    <property type="nucleotide sequence ID" value="NZ_FNGP01000002.1"/>
</dbReference>
<dbReference type="InterPro" id="IPR036259">
    <property type="entry name" value="MFS_trans_sf"/>
</dbReference>
<dbReference type="Proteomes" id="UP000199475">
    <property type="component" value="Unassembled WGS sequence"/>
</dbReference>
<dbReference type="PANTHER" id="PTHR23542">
    <property type="match status" value="1"/>
</dbReference>
<evidence type="ECO:0000256" key="2">
    <source>
        <dbReference type="ARBA" id="ARBA00022692"/>
    </source>
</evidence>
<protein>
    <submittedName>
        <fullName evidence="7">Major Facilitator Superfamily protein</fullName>
    </submittedName>
</protein>
<feature type="transmembrane region" description="Helical" evidence="5">
    <location>
        <begin position="284"/>
        <end position="303"/>
    </location>
</feature>
<feature type="transmembrane region" description="Helical" evidence="5">
    <location>
        <begin position="254"/>
        <end position="272"/>
    </location>
</feature>
<comment type="subcellular location">
    <subcellularLocation>
        <location evidence="1">Cell membrane</location>
        <topology evidence="1">Multi-pass membrane protein</topology>
    </subcellularLocation>
</comment>
<gene>
    <name evidence="7" type="ORF">SAMN04488242_1056</name>
</gene>
<dbReference type="EMBL" id="FNGP01000002">
    <property type="protein sequence ID" value="SDL32933.1"/>
    <property type="molecule type" value="Genomic_DNA"/>
</dbReference>
<feature type="transmembrane region" description="Helical" evidence="5">
    <location>
        <begin position="221"/>
        <end position="242"/>
    </location>
</feature>
<feature type="transmembrane region" description="Helical" evidence="5">
    <location>
        <begin position="77"/>
        <end position="96"/>
    </location>
</feature>
<dbReference type="InterPro" id="IPR020846">
    <property type="entry name" value="MFS_dom"/>
</dbReference>
<accession>A0A1G9J6V1</accession>
<evidence type="ECO:0000256" key="1">
    <source>
        <dbReference type="ARBA" id="ARBA00004651"/>
    </source>
</evidence>
<feature type="transmembrane region" description="Helical" evidence="5">
    <location>
        <begin position="309"/>
        <end position="329"/>
    </location>
</feature>